<dbReference type="Proteomes" id="UP001139150">
    <property type="component" value="Unassembled WGS sequence"/>
</dbReference>
<dbReference type="InterPro" id="IPR007345">
    <property type="entry name" value="Polysacch_pyruvyl_Trfase"/>
</dbReference>
<evidence type="ECO:0000313" key="3">
    <source>
        <dbReference type="Proteomes" id="UP001139150"/>
    </source>
</evidence>
<reference evidence="2" key="1">
    <citation type="submission" date="2022-02" db="EMBL/GenBank/DDBJ databases">
        <title>Halalkalibacter sp. nov. isolated from Lonar Lake, India.</title>
        <authorList>
            <person name="Joshi A."/>
            <person name="Thite S."/>
            <person name="Lodha T."/>
        </authorList>
    </citation>
    <scope>NUCLEOTIDE SEQUENCE</scope>
    <source>
        <strain evidence="2">MEB205</strain>
    </source>
</reference>
<dbReference type="EMBL" id="JAKRYL010000005">
    <property type="protein sequence ID" value="MCL7746767.1"/>
    <property type="molecule type" value="Genomic_DNA"/>
</dbReference>
<keyword evidence="3" id="KW-1185">Reference proteome</keyword>
<dbReference type="GO" id="GO:0016740">
    <property type="term" value="F:transferase activity"/>
    <property type="evidence" value="ECO:0007669"/>
    <property type="project" value="UniProtKB-KW"/>
</dbReference>
<dbReference type="Pfam" id="PF04230">
    <property type="entry name" value="PS_pyruv_trans"/>
    <property type="match status" value="1"/>
</dbReference>
<proteinExistence type="predicted"/>
<evidence type="ECO:0000259" key="1">
    <source>
        <dbReference type="Pfam" id="PF04230"/>
    </source>
</evidence>
<name>A0A9X2A025_9BACI</name>
<dbReference type="PANTHER" id="PTHR36836">
    <property type="entry name" value="COLANIC ACID BIOSYNTHESIS PROTEIN WCAK"/>
    <property type="match status" value="1"/>
</dbReference>
<organism evidence="2 3">
    <name type="scientific">Halalkalibacter alkaliphilus</name>
    <dbReference type="NCBI Taxonomy" id="2917993"/>
    <lineage>
        <taxon>Bacteria</taxon>
        <taxon>Bacillati</taxon>
        <taxon>Bacillota</taxon>
        <taxon>Bacilli</taxon>
        <taxon>Bacillales</taxon>
        <taxon>Bacillaceae</taxon>
        <taxon>Halalkalibacter</taxon>
    </lineage>
</organism>
<dbReference type="AlphaFoldDB" id="A0A9X2A025"/>
<evidence type="ECO:0000313" key="2">
    <source>
        <dbReference type="EMBL" id="MCL7746767.1"/>
    </source>
</evidence>
<feature type="domain" description="Polysaccharide pyruvyl transferase" evidence="1">
    <location>
        <begin position="15"/>
        <end position="311"/>
    </location>
</feature>
<gene>
    <name evidence="2" type="ORF">MF646_06485</name>
</gene>
<dbReference type="RefSeq" id="WP_250095680.1">
    <property type="nucleotide sequence ID" value="NZ_JAKRYL010000005.1"/>
</dbReference>
<keyword evidence="2" id="KW-0808">Transferase</keyword>
<dbReference type="PANTHER" id="PTHR36836:SF1">
    <property type="entry name" value="COLANIC ACID BIOSYNTHESIS PROTEIN WCAK"/>
    <property type="match status" value="1"/>
</dbReference>
<sequence length="380" mass="41650">MKVGIIGNYGNNNNGDEAILTGILNQLTEHLHVKKEDIVVFSNNPENTVERYGITAKPLIHKKGSILKSGTTTIRASFRVMKELDLLIIGGGGLLMDMYKRDAPLYSTLGITGKRAGCRVVVYGVGAGPLNTAIGKFLIKQLTNAAQSVSVRDTDSQKLLQSIGVKTPVAVIGDPAFSVPAERTHTHSEAIKKVGVTAVPYFSNQYWPTPDLPKYNAYVEGMAAELDQLIEEKGVEVTFFSTKFPEDVQVTKDIFSKMQHQEKAALLEDNLHPTEIVRISAEQDLIIGTRLHSLILSVVAQTPVIGIGYHHKVEDFMKVIGMPTSGIPINKVTPNSTAIVDVFHGISEKWDSVQHAYVKVSDQLKQEALKGLKQLELDKK</sequence>
<protein>
    <submittedName>
        <fullName evidence="2">Polysaccharide pyruvyl transferase family protein</fullName>
    </submittedName>
</protein>
<accession>A0A9X2A025</accession>
<comment type="caution">
    <text evidence="2">The sequence shown here is derived from an EMBL/GenBank/DDBJ whole genome shotgun (WGS) entry which is preliminary data.</text>
</comment>